<feature type="domain" description="HTH lysR-type" evidence="5">
    <location>
        <begin position="3"/>
        <end position="60"/>
    </location>
</feature>
<evidence type="ECO:0000256" key="4">
    <source>
        <dbReference type="ARBA" id="ARBA00023163"/>
    </source>
</evidence>
<organism evidence="6 7">
    <name type="scientific">Sinobacterium norvegicum</name>
    <dbReference type="NCBI Taxonomy" id="1641715"/>
    <lineage>
        <taxon>Bacteria</taxon>
        <taxon>Pseudomonadati</taxon>
        <taxon>Pseudomonadota</taxon>
        <taxon>Gammaproteobacteria</taxon>
        <taxon>Cellvibrionales</taxon>
        <taxon>Spongiibacteraceae</taxon>
        <taxon>Sinobacterium</taxon>
    </lineage>
</organism>
<dbReference type="SUPFAM" id="SSF53850">
    <property type="entry name" value="Periplasmic binding protein-like II"/>
    <property type="match status" value="1"/>
</dbReference>
<keyword evidence="3" id="KW-0238">DNA-binding</keyword>
<evidence type="ECO:0000256" key="3">
    <source>
        <dbReference type="ARBA" id="ARBA00023125"/>
    </source>
</evidence>
<dbReference type="PRINTS" id="PR00039">
    <property type="entry name" value="HTHLYSR"/>
</dbReference>
<dbReference type="PROSITE" id="PS50931">
    <property type="entry name" value="HTH_LYSR"/>
    <property type="match status" value="1"/>
</dbReference>
<dbReference type="EMBL" id="CAKLPX010000001">
    <property type="protein sequence ID" value="CAH0991437.1"/>
    <property type="molecule type" value="Genomic_DNA"/>
</dbReference>
<dbReference type="SUPFAM" id="SSF46785">
    <property type="entry name" value="Winged helix' DNA-binding domain"/>
    <property type="match status" value="1"/>
</dbReference>
<comment type="similarity">
    <text evidence="1">Belongs to the LysR transcriptional regulatory family.</text>
</comment>
<dbReference type="PANTHER" id="PTHR30126:SF94">
    <property type="entry name" value="LYSR FAMILY TRANSCRIPTIONAL REGULATOR"/>
    <property type="match status" value="1"/>
</dbReference>
<dbReference type="PANTHER" id="PTHR30126">
    <property type="entry name" value="HTH-TYPE TRANSCRIPTIONAL REGULATOR"/>
    <property type="match status" value="1"/>
</dbReference>
<evidence type="ECO:0000313" key="7">
    <source>
        <dbReference type="Proteomes" id="UP000838100"/>
    </source>
</evidence>
<keyword evidence="2" id="KW-0805">Transcription regulation</keyword>
<reference evidence="6" key="1">
    <citation type="submission" date="2021-12" db="EMBL/GenBank/DDBJ databases">
        <authorList>
            <person name="Rodrigo-Torres L."/>
            <person name="Arahal R. D."/>
            <person name="Lucena T."/>
        </authorList>
    </citation>
    <scope>NUCLEOTIDE SEQUENCE</scope>
    <source>
        <strain evidence="6">CECT 8267</strain>
    </source>
</reference>
<evidence type="ECO:0000256" key="1">
    <source>
        <dbReference type="ARBA" id="ARBA00009437"/>
    </source>
</evidence>
<name>A0ABM9AE03_9GAMM</name>
<keyword evidence="4" id="KW-0804">Transcription</keyword>
<protein>
    <submittedName>
        <fullName evidence="6">HTH-type transcriptional activator CmpR</fullName>
    </submittedName>
</protein>
<dbReference type="Pfam" id="PF00126">
    <property type="entry name" value="HTH_1"/>
    <property type="match status" value="1"/>
</dbReference>
<accession>A0ABM9AE03</accession>
<dbReference type="NCBIfam" id="NF008095">
    <property type="entry name" value="PRK10837.1"/>
    <property type="match status" value="1"/>
</dbReference>
<dbReference type="Pfam" id="PF03466">
    <property type="entry name" value="LysR_substrate"/>
    <property type="match status" value="1"/>
</dbReference>
<dbReference type="Proteomes" id="UP000838100">
    <property type="component" value="Unassembled WGS sequence"/>
</dbReference>
<dbReference type="InterPro" id="IPR036388">
    <property type="entry name" value="WH-like_DNA-bd_sf"/>
</dbReference>
<dbReference type="InterPro" id="IPR005119">
    <property type="entry name" value="LysR_subst-bd"/>
</dbReference>
<evidence type="ECO:0000259" key="5">
    <source>
        <dbReference type="PROSITE" id="PS50931"/>
    </source>
</evidence>
<evidence type="ECO:0000256" key="2">
    <source>
        <dbReference type="ARBA" id="ARBA00023015"/>
    </source>
</evidence>
<keyword evidence="7" id="KW-1185">Reference proteome</keyword>
<gene>
    <name evidence="6" type="primary">cmpR_3</name>
    <name evidence="6" type="ORF">SIN8267_01543</name>
</gene>
<dbReference type="Gene3D" id="3.40.190.290">
    <property type="match status" value="1"/>
</dbReference>
<dbReference type="Gene3D" id="1.10.10.10">
    <property type="entry name" value="Winged helix-like DNA-binding domain superfamily/Winged helix DNA-binding domain"/>
    <property type="match status" value="1"/>
</dbReference>
<evidence type="ECO:0000313" key="6">
    <source>
        <dbReference type="EMBL" id="CAH0991437.1"/>
    </source>
</evidence>
<dbReference type="InterPro" id="IPR036390">
    <property type="entry name" value="WH_DNA-bd_sf"/>
</dbReference>
<comment type="caution">
    <text evidence="6">The sequence shown here is derived from an EMBL/GenBank/DDBJ whole genome shotgun (WGS) entry which is preliminary data.</text>
</comment>
<dbReference type="RefSeq" id="WP_237444086.1">
    <property type="nucleotide sequence ID" value="NZ_CAKLPX010000001.1"/>
</dbReference>
<proteinExistence type="inferred from homology"/>
<dbReference type="CDD" id="cd08420">
    <property type="entry name" value="PBP2_CysL_like"/>
    <property type="match status" value="1"/>
</dbReference>
<dbReference type="InterPro" id="IPR000847">
    <property type="entry name" value="LysR_HTH_N"/>
</dbReference>
<sequence length="290" mass="32004">MKITLKQLRVFDAVARTGNVSRAAETIPLSQSATSMSLADLEQHLGSPLFNRHGKKLQLNDYGRWLHPKVHQLLQQAEEIELSAHSGALHGQLIVGASSTIGNFLLAALIADFVQQHPEVDIRLKVANSEQIVDDMVNLRIDLGLIEGICHSHQLTATPWRDDHLVTFCSPQHPLAQQTSISLQQLEEQQWVLREIGSGTREIFTMATQQKLHHLKVKLELGNSQAIKQAVKTGLGLGCLSTLAIASEVEHGELVALSTPDLLISRELFLLTGNSQHQSELSLSFQHFIA</sequence>